<feature type="compositionally biased region" description="Low complexity" evidence="1">
    <location>
        <begin position="149"/>
        <end position="161"/>
    </location>
</feature>
<keyword evidence="3" id="KW-1185">Reference proteome</keyword>
<feature type="region of interest" description="Disordered" evidence="1">
    <location>
        <begin position="32"/>
        <end position="82"/>
    </location>
</feature>
<dbReference type="EnsemblMetazoa" id="MESCA001112-RA">
    <property type="protein sequence ID" value="MESCA001112-PA"/>
    <property type="gene ID" value="MESCA001112"/>
</dbReference>
<feature type="compositionally biased region" description="Polar residues" evidence="1">
    <location>
        <begin position="135"/>
        <end position="148"/>
    </location>
</feature>
<feature type="compositionally biased region" description="Polar residues" evidence="1">
    <location>
        <begin position="55"/>
        <end position="68"/>
    </location>
</feature>
<proteinExistence type="predicted"/>
<dbReference type="HOGENOM" id="CLU_1044161_0_0_1"/>
<dbReference type="SUPFAM" id="SSF69349">
    <property type="entry name" value="Phage fibre proteins"/>
    <property type="match status" value="1"/>
</dbReference>
<sequence length="267" mass="29374">DAENIIGNIHNNLGLEEVHANVANQLEDAFRKQREHEAKKAQQNDANPEVLNPTPGENVQNSQPNQRNPEILDPSPPDETEKNFQEMLNSDVENEILLKPKIEEVMSDEPERVTTPAPDNSTSVSDNSTTVASDNSTAVASDNSTTVASDNSTITTSDNSTAVASDNSTIATSDNSTTIAPEKQISLAEIYGQFVEELHKQISIVPKKNAGSNVGEGIDLIEKILFKYQDDMKRPEGVPKEEEGQIMKEIERIKEKYQLDVFDKGSQ</sequence>
<evidence type="ECO:0000313" key="3">
    <source>
        <dbReference type="Proteomes" id="UP000015102"/>
    </source>
</evidence>
<feature type="compositionally biased region" description="Low complexity" evidence="1">
    <location>
        <begin position="119"/>
        <end position="134"/>
    </location>
</feature>
<feature type="compositionally biased region" description="Basic and acidic residues" evidence="1">
    <location>
        <begin position="103"/>
        <end position="112"/>
    </location>
</feature>
<reference evidence="3" key="1">
    <citation type="submission" date="2013-02" db="EMBL/GenBank/DDBJ databases">
        <authorList>
            <person name="Hughes D."/>
        </authorList>
    </citation>
    <scope>NUCLEOTIDE SEQUENCE</scope>
    <source>
        <strain>Durham</strain>
        <strain evidence="3">NC isolate 2 -- Noor lab</strain>
    </source>
</reference>
<reference evidence="2" key="2">
    <citation type="submission" date="2015-06" db="UniProtKB">
        <authorList>
            <consortium name="EnsemblMetazoa"/>
        </authorList>
    </citation>
    <scope>IDENTIFICATION</scope>
</reference>
<dbReference type="EMBL" id="CAQQ02058831">
    <property type="status" value="NOT_ANNOTATED_CDS"/>
    <property type="molecule type" value="Genomic_DNA"/>
</dbReference>
<evidence type="ECO:0000313" key="2">
    <source>
        <dbReference type="EnsemblMetazoa" id="MESCA001112-PA"/>
    </source>
</evidence>
<protein>
    <submittedName>
        <fullName evidence="2">Uncharacterized protein</fullName>
    </submittedName>
</protein>
<evidence type="ECO:0000256" key="1">
    <source>
        <dbReference type="SAM" id="MobiDB-lite"/>
    </source>
</evidence>
<feature type="region of interest" description="Disordered" evidence="1">
    <location>
        <begin position="103"/>
        <end position="163"/>
    </location>
</feature>
<dbReference type="Proteomes" id="UP000015102">
    <property type="component" value="Unassembled WGS sequence"/>
</dbReference>
<dbReference type="AlphaFoldDB" id="T1GCT9"/>
<name>T1GCT9_MEGSC</name>
<organism evidence="2 3">
    <name type="scientific">Megaselia scalaris</name>
    <name type="common">Humpbacked fly</name>
    <name type="synonym">Phora scalaris</name>
    <dbReference type="NCBI Taxonomy" id="36166"/>
    <lineage>
        <taxon>Eukaryota</taxon>
        <taxon>Metazoa</taxon>
        <taxon>Ecdysozoa</taxon>
        <taxon>Arthropoda</taxon>
        <taxon>Hexapoda</taxon>
        <taxon>Insecta</taxon>
        <taxon>Pterygota</taxon>
        <taxon>Neoptera</taxon>
        <taxon>Endopterygota</taxon>
        <taxon>Diptera</taxon>
        <taxon>Brachycera</taxon>
        <taxon>Muscomorpha</taxon>
        <taxon>Platypezoidea</taxon>
        <taxon>Phoridae</taxon>
        <taxon>Megaseliini</taxon>
        <taxon>Megaselia</taxon>
    </lineage>
</organism>
<accession>T1GCT9</accession>
<feature type="compositionally biased region" description="Basic and acidic residues" evidence="1">
    <location>
        <begin position="32"/>
        <end position="42"/>
    </location>
</feature>